<name>A0A1S1J963_9FLAO</name>
<dbReference type="RefSeq" id="WP_070905634.1">
    <property type="nucleotide sequence ID" value="NZ_MIKE01000003.1"/>
</dbReference>
<dbReference type="EMBL" id="MUHG01000017">
    <property type="protein sequence ID" value="OXB19918.1"/>
    <property type="molecule type" value="Genomic_DNA"/>
</dbReference>
<evidence type="ECO:0000313" key="4">
    <source>
        <dbReference type="Proteomes" id="UP000198319"/>
    </source>
</evidence>
<dbReference type="Proteomes" id="UP000180252">
    <property type="component" value="Unassembled WGS sequence"/>
</dbReference>
<gene>
    <name evidence="2" type="ORF">B0A71_10835</name>
    <name evidence="1" type="ORF">BHE19_21085</name>
</gene>
<dbReference type="Proteomes" id="UP000198319">
    <property type="component" value="Unassembled WGS sequence"/>
</dbReference>
<reference evidence="2 4" key="3">
    <citation type="submission" date="2016-11" db="EMBL/GenBank/DDBJ databases">
        <title>Whole genomes of Flavobacteriaceae.</title>
        <authorList>
            <person name="Stine C."/>
            <person name="Li C."/>
            <person name="Tadesse D."/>
        </authorList>
    </citation>
    <scope>NUCLEOTIDE SEQUENCE [LARGE SCALE GENOMIC DNA]</scope>
    <source>
        <strain evidence="2 4">ATCC BAA-2541</strain>
    </source>
</reference>
<dbReference type="OrthoDB" id="1374389at2"/>
<keyword evidence="4" id="KW-1185">Reference proteome</keyword>
<dbReference type="EMBL" id="MIKE01000003">
    <property type="protein sequence ID" value="OHT47212.1"/>
    <property type="molecule type" value="Genomic_DNA"/>
</dbReference>
<dbReference type="STRING" id="1278819.BHE19_21085"/>
<dbReference type="AlphaFoldDB" id="A0A1S1J963"/>
<dbReference type="PROSITE" id="PS51257">
    <property type="entry name" value="PROKAR_LIPOPROTEIN"/>
    <property type="match status" value="1"/>
</dbReference>
<proteinExistence type="predicted"/>
<evidence type="ECO:0000313" key="2">
    <source>
        <dbReference type="EMBL" id="OXB19918.1"/>
    </source>
</evidence>
<evidence type="ECO:0000313" key="1">
    <source>
        <dbReference type="EMBL" id="OHT47212.1"/>
    </source>
</evidence>
<reference evidence="1" key="2">
    <citation type="submission" date="2016-09" db="EMBL/GenBank/DDBJ databases">
        <authorList>
            <person name="Capua I."/>
            <person name="De Benedictis P."/>
            <person name="Joannis T."/>
            <person name="Lombin L.H."/>
            <person name="Cattoli G."/>
        </authorList>
    </citation>
    <scope>NUCLEOTIDE SEQUENCE [LARGE SCALE GENOMIC DNA]</scope>
    <source>
        <strain evidence="1">MSU</strain>
    </source>
</reference>
<reference evidence="3" key="1">
    <citation type="submission" date="2016-09" db="EMBL/GenBank/DDBJ databases">
        <authorList>
            <person name="Chen S."/>
            <person name="Walker E."/>
        </authorList>
    </citation>
    <scope>NUCLEOTIDE SEQUENCE [LARGE SCALE GENOMIC DNA]</scope>
    <source>
        <strain evidence="3">MSU</strain>
    </source>
</reference>
<organism evidence="1 3">
    <name type="scientific">Flavobacterium tructae</name>
    <dbReference type="NCBI Taxonomy" id="1114873"/>
    <lineage>
        <taxon>Bacteria</taxon>
        <taxon>Pseudomonadati</taxon>
        <taxon>Bacteroidota</taxon>
        <taxon>Flavobacteriia</taxon>
        <taxon>Flavobacteriales</taxon>
        <taxon>Flavobacteriaceae</taxon>
        <taxon>Flavobacterium</taxon>
    </lineage>
</organism>
<comment type="caution">
    <text evidence="1">The sequence shown here is derived from an EMBL/GenBank/DDBJ whole genome shotgun (WGS) entry which is preliminary data.</text>
</comment>
<protein>
    <recommendedName>
        <fullName evidence="5">Lipoprotein</fullName>
    </recommendedName>
</protein>
<evidence type="ECO:0008006" key="5">
    <source>
        <dbReference type="Google" id="ProtNLM"/>
    </source>
</evidence>
<evidence type="ECO:0000313" key="3">
    <source>
        <dbReference type="Proteomes" id="UP000180252"/>
    </source>
</evidence>
<accession>A0A1S1J963</accession>
<sequence>MIKKLFLVSLVASQLMVSCSSDDSKDEPTKEQTLAEQIENLSKQPYSKLTPAEQKVKLEAEANEMLAQLDKSKSSGAIEAIQNLGRLLGLREVDIFNGKSDNAVEDILNVSGVYGIYTWDNAAKNWVKTASTTELKFVFPAKASQTANNAIFSAKSTSSDIKVKNIDTYGNWTYDPVKQQYIQNPSVYDYFFLPTSADATLTIDNATAATFTQTAKYSNKKEIPDEFAYKMTLNDGYAWEMSGKKALESSSKATFTFNGKTLVDFNAGSTANIDGLLENDELVQYRGKANGVIKLMDNFIIVANMDLATEAADDIALDKSIVRPAYLTDNTNPKNDYKAYYTALNAYEKKYSEGLVALFNKNIKLILVSKKDGTKIADIIKRSEARGNYTFNLPVWNEKNKYWSWNTAQGESFSQPYMEEIYYLKFSDNTEVEMSTYFSEGFTALETKFENFVKAFKR</sequence>